<dbReference type="HOGENOM" id="CLU_085077_2_1_6"/>
<dbReference type="NCBIfam" id="TIGR01662">
    <property type="entry name" value="HAD-SF-IIIA"/>
    <property type="match status" value="1"/>
</dbReference>
<feature type="site" description="Stabilizes the phosphoryl group" evidence="10">
    <location>
        <position position="51"/>
    </location>
</feature>
<evidence type="ECO:0000256" key="11">
    <source>
        <dbReference type="PIRSR" id="PIRSR004682-4"/>
    </source>
</evidence>
<gene>
    <name evidence="12" type="ORF">THITH_02420</name>
</gene>
<evidence type="ECO:0000256" key="4">
    <source>
        <dbReference type="ARBA" id="ARBA00022801"/>
    </source>
</evidence>
<evidence type="ECO:0000256" key="6">
    <source>
        <dbReference type="ARBA" id="ARBA00031828"/>
    </source>
</evidence>
<feature type="binding site" evidence="9">
    <location>
        <begin position="51"/>
        <end position="54"/>
    </location>
    <ligand>
        <name>substrate</name>
    </ligand>
</feature>
<dbReference type="EC" id="3.1.3.-" evidence="7"/>
<evidence type="ECO:0000256" key="1">
    <source>
        <dbReference type="ARBA" id="ARBA00004496"/>
    </source>
</evidence>
<comment type="cofactor">
    <cofactor evidence="11">
        <name>Zn(2+)</name>
        <dbReference type="ChEBI" id="CHEBI:29105"/>
    </cofactor>
</comment>
<feature type="site" description="Contributes to substrate recognition" evidence="10">
    <location>
        <position position="101"/>
    </location>
</feature>
<dbReference type="Proteomes" id="UP000005289">
    <property type="component" value="Chromosome"/>
</dbReference>
<dbReference type="PANTHER" id="PTHR42891">
    <property type="entry name" value="D-GLYCERO-BETA-D-MANNO-HEPTOSE-1,7-BISPHOSPHATE 7-PHOSPHATASE"/>
    <property type="match status" value="1"/>
</dbReference>
<evidence type="ECO:0000256" key="10">
    <source>
        <dbReference type="PIRSR" id="PIRSR004682-3"/>
    </source>
</evidence>
<feature type="active site" description="Nucleophile" evidence="8">
    <location>
        <position position="9"/>
    </location>
</feature>
<dbReference type="CDD" id="cd07503">
    <property type="entry name" value="HAD_HisB-N"/>
    <property type="match status" value="1"/>
</dbReference>
<dbReference type="NCBIfam" id="TIGR01656">
    <property type="entry name" value="Histidinol-ppas"/>
    <property type="match status" value="1"/>
</dbReference>
<feature type="binding site" evidence="11">
    <location>
        <position position="128"/>
    </location>
    <ligand>
        <name>Mg(2+)</name>
        <dbReference type="ChEBI" id="CHEBI:18420"/>
    </ligand>
</feature>
<dbReference type="STRING" id="713585.THITH_02420"/>
<dbReference type="PANTHER" id="PTHR42891:SF1">
    <property type="entry name" value="D-GLYCERO-BETA-D-MANNO-HEPTOSE-1,7-BISPHOSPHATE 7-PHOSPHATASE"/>
    <property type="match status" value="1"/>
</dbReference>
<evidence type="ECO:0000256" key="9">
    <source>
        <dbReference type="PIRSR" id="PIRSR004682-2"/>
    </source>
</evidence>
<feature type="active site" description="Nucleophile" evidence="8">
    <location>
        <position position="11"/>
    </location>
</feature>
<feature type="site" description="Stabilizes the phosphoryl group" evidence="10">
    <location>
        <position position="102"/>
    </location>
</feature>
<reference evidence="12 13" key="1">
    <citation type="submission" date="2013-12" db="EMBL/GenBank/DDBJ databases">
        <authorList>
            <consortium name="DOE Joint Genome Institute"/>
            <person name="Muyzer G."/>
            <person name="Huntemann M."/>
            <person name="Han J."/>
            <person name="Chen A."/>
            <person name="Kyrpides N."/>
            <person name="Mavromatis K."/>
            <person name="Markowitz V."/>
            <person name="Palaniappan K."/>
            <person name="Ivanova N."/>
            <person name="Schaumberg A."/>
            <person name="Pati A."/>
            <person name="Liolios K."/>
            <person name="Nordberg H.P."/>
            <person name="Cantor M.N."/>
            <person name="Hua S.X."/>
            <person name="Woyke T."/>
        </authorList>
    </citation>
    <scope>NUCLEOTIDE SEQUENCE [LARGE SCALE GENOMIC DNA]</scope>
    <source>
        <strain evidence="12 13">ARh 1</strain>
    </source>
</reference>
<evidence type="ECO:0000313" key="12">
    <source>
        <dbReference type="EMBL" id="AHE97314.1"/>
    </source>
</evidence>
<feature type="binding site" evidence="9">
    <location>
        <position position="128"/>
    </location>
    <ligand>
        <name>substrate</name>
    </ligand>
</feature>
<feature type="binding site" evidence="9">
    <location>
        <begin position="101"/>
        <end position="102"/>
    </location>
    <ligand>
        <name>substrate</name>
    </ligand>
</feature>
<dbReference type="InterPro" id="IPR036412">
    <property type="entry name" value="HAD-like_sf"/>
</dbReference>
<feature type="binding site" evidence="11">
    <location>
        <position position="127"/>
    </location>
    <ligand>
        <name>Mg(2+)</name>
        <dbReference type="ChEBI" id="CHEBI:18420"/>
    </ligand>
</feature>
<dbReference type="GO" id="GO:0005975">
    <property type="term" value="P:carbohydrate metabolic process"/>
    <property type="evidence" value="ECO:0007669"/>
    <property type="project" value="InterPro"/>
</dbReference>
<feature type="binding site" evidence="11">
    <location>
        <position position="98"/>
    </location>
    <ligand>
        <name>Zn(2+)</name>
        <dbReference type="ChEBI" id="CHEBI:29105"/>
    </ligand>
</feature>
<evidence type="ECO:0000256" key="3">
    <source>
        <dbReference type="ARBA" id="ARBA00022723"/>
    </source>
</evidence>
<keyword evidence="2 7" id="KW-0963">Cytoplasm</keyword>
<dbReference type="OrthoDB" id="9788272at2"/>
<dbReference type="GO" id="GO:0005737">
    <property type="term" value="C:cytoplasm"/>
    <property type="evidence" value="ECO:0007669"/>
    <property type="project" value="UniProtKB-SubCell"/>
</dbReference>
<comment type="similarity">
    <text evidence="7">Belongs to the gmhB family.</text>
</comment>
<feature type="binding site" evidence="11">
    <location>
        <position position="100"/>
    </location>
    <ligand>
        <name>Zn(2+)</name>
        <dbReference type="ChEBI" id="CHEBI:29105"/>
    </ligand>
</feature>
<keyword evidence="13" id="KW-1185">Reference proteome</keyword>
<dbReference type="Pfam" id="PF13242">
    <property type="entry name" value="Hydrolase_like"/>
    <property type="match status" value="1"/>
</dbReference>
<dbReference type="GO" id="GO:0046872">
    <property type="term" value="F:metal ion binding"/>
    <property type="evidence" value="ECO:0007669"/>
    <property type="project" value="UniProtKB-KW"/>
</dbReference>
<accession>W0DFA6</accession>
<keyword evidence="4 7" id="KW-0378">Hydrolase</keyword>
<keyword evidence="11" id="KW-0862">Zinc</keyword>
<feature type="binding site" evidence="11">
    <location>
        <position position="9"/>
    </location>
    <ligand>
        <name>Mg(2+)</name>
        <dbReference type="ChEBI" id="CHEBI:18420"/>
    </ligand>
</feature>
<feature type="binding site" evidence="11">
    <location>
        <position position="90"/>
    </location>
    <ligand>
        <name>Zn(2+)</name>
        <dbReference type="ChEBI" id="CHEBI:29105"/>
    </ligand>
</feature>
<name>W0DFA6_9GAMM</name>
<dbReference type="Gene3D" id="3.40.50.1000">
    <property type="entry name" value="HAD superfamily/HAD-like"/>
    <property type="match status" value="1"/>
</dbReference>
<feature type="binding site" evidence="11">
    <location>
        <position position="11"/>
    </location>
    <ligand>
        <name>Mg(2+)</name>
        <dbReference type="ChEBI" id="CHEBI:18420"/>
    </ligand>
</feature>
<dbReference type="EMBL" id="CP007029">
    <property type="protein sequence ID" value="AHE97314.1"/>
    <property type="molecule type" value="Genomic_DNA"/>
</dbReference>
<comment type="cofactor">
    <cofactor evidence="11">
        <name>Mg(2+)</name>
        <dbReference type="ChEBI" id="CHEBI:18420"/>
    </cofactor>
</comment>
<organism evidence="12 13">
    <name type="scientific">Thioalkalivibrio paradoxus ARh 1</name>
    <dbReference type="NCBI Taxonomy" id="713585"/>
    <lineage>
        <taxon>Bacteria</taxon>
        <taxon>Pseudomonadati</taxon>
        <taxon>Pseudomonadota</taxon>
        <taxon>Gammaproteobacteria</taxon>
        <taxon>Chromatiales</taxon>
        <taxon>Ectothiorhodospiraceae</taxon>
        <taxon>Thioalkalivibrio</taxon>
    </lineage>
</organism>
<evidence type="ECO:0000256" key="5">
    <source>
        <dbReference type="ARBA" id="ARBA00023277"/>
    </source>
</evidence>
<feature type="binding site" evidence="9">
    <location>
        <begin position="9"/>
        <end position="11"/>
    </location>
    <ligand>
        <name>substrate</name>
    </ligand>
</feature>
<dbReference type="InterPro" id="IPR004446">
    <property type="entry name" value="Heptose_bisP_phosphatase"/>
</dbReference>
<dbReference type="GO" id="GO:0016791">
    <property type="term" value="F:phosphatase activity"/>
    <property type="evidence" value="ECO:0007669"/>
    <property type="project" value="InterPro"/>
</dbReference>
<comment type="subcellular location">
    <subcellularLocation>
        <location evidence="1 7">Cytoplasm</location>
    </subcellularLocation>
</comment>
<keyword evidence="11" id="KW-0460">Magnesium</keyword>
<evidence type="ECO:0000256" key="7">
    <source>
        <dbReference type="PIRNR" id="PIRNR004682"/>
    </source>
</evidence>
<dbReference type="InterPro" id="IPR023214">
    <property type="entry name" value="HAD_sf"/>
</dbReference>
<dbReference type="AlphaFoldDB" id="W0DFA6"/>
<evidence type="ECO:0000313" key="13">
    <source>
        <dbReference type="Proteomes" id="UP000005289"/>
    </source>
</evidence>
<dbReference type="InterPro" id="IPR006543">
    <property type="entry name" value="Histidinol-phos"/>
</dbReference>
<dbReference type="RefSeq" id="WP_006746111.1">
    <property type="nucleotide sequence ID" value="NZ_CP007029.1"/>
</dbReference>
<evidence type="ECO:0000256" key="8">
    <source>
        <dbReference type="PIRSR" id="PIRSR004682-1"/>
    </source>
</evidence>
<evidence type="ECO:0000256" key="2">
    <source>
        <dbReference type="ARBA" id="ARBA00022490"/>
    </source>
</evidence>
<feature type="binding site" evidence="9">
    <location>
        <begin position="17"/>
        <end position="20"/>
    </location>
    <ligand>
        <name>substrate</name>
    </ligand>
</feature>
<protein>
    <recommendedName>
        <fullName evidence="6 7">D,D-heptose 1,7-bisphosphate phosphatase</fullName>
        <ecNumber evidence="7">3.1.3.-</ecNumber>
    </recommendedName>
</protein>
<dbReference type="PIRSF" id="PIRSF004682">
    <property type="entry name" value="GmhB"/>
    <property type="match status" value="1"/>
</dbReference>
<sequence>MTARALFLDRDGTLMVDVGYPSRPEQVELLPGAAEGLATLRDAGYRLSIISNQSGVGRGYFDATAVQAVHRRLLDLLAARGVCIDDAEYCLHAPEDRCDCRKPSPLMIRHSAGRLGVDPAQSFMIGDKASDIDAGRRAGCRTILLDPAGTGSTQADFTCRDWQGIVQAVLRNHDGSAADSA</sequence>
<feature type="binding site" evidence="11">
    <location>
        <position position="92"/>
    </location>
    <ligand>
        <name>Zn(2+)</name>
        <dbReference type="ChEBI" id="CHEBI:29105"/>
    </ligand>
</feature>
<dbReference type="SUPFAM" id="SSF56784">
    <property type="entry name" value="HAD-like"/>
    <property type="match status" value="1"/>
</dbReference>
<dbReference type="KEGG" id="tti:THITH_02420"/>
<keyword evidence="3 11" id="KW-0479">Metal-binding</keyword>
<keyword evidence="5 7" id="KW-0119">Carbohydrate metabolism</keyword>
<proteinExistence type="inferred from homology"/>
<dbReference type="InterPro" id="IPR006549">
    <property type="entry name" value="HAD-SF_hydro_IIIA"/>
</dbReference>